<dbReference type="Proteomes" id="UP001172036">
    <property type="component" value="Unassembled WGS sequence"/>
</dbReference>
<feature type="binding site" evidence="10">
    <location>
        <position position="134"/>
    </location>
    <ligand>
        <name>NAD(+)</name>
        <dbReference type="ChEBI" id="CHEBI:57540"/>
    </ligand>
</feature>
<evidence type="ECO:0000256" key="7">
    <source>
        <dbReference type="ARBA" id="ARBA00023027"/>
    </source>
</evidence>
<feature type="binding site" evidence="10">
    <location>
        <position position="401"/>
    </location>
    <ligand>
        <name>Zn(2+)</name>
        <dbReference type="ChEBI" id="CHEBI:29105"/>
    </ligand>
</feature>
<feature type="binding site" evidence="10">
    <location>
        <position position="283"/>
    </location>
    <ligand>
        <name>NAD(+)</name>
        <dbReference type="ChEBI" id="CHEBI:57540"/>
    </ligand>
</feature>
<evidence type="ECO:0000313" key="13">
    <source>
        <dbReference type="Proteomes" id="UP001172036"/>
    </source>
</evidence>
<evidence type="ECO:0000256" key="5">
    <source>
        <dbReference type="ARBA" id="ARBA00022833"/>
    </source>
</evidence>
<dbReference type="SUPFAM" id="SSF50249">
    <property type="entry name" value="Nucleic acid-binding proteins"/>
    <property type="match status" value="1"/>
</dbReference>
<dbReference type="InterPro" id="IPR041663">
    <property type="entry name" value="DisA/LigA_HHH"/>
</dbReference>
<feature type="binding site" evidence="10">
    <location>
        <position position="307"/>
    </location>
    <ligand>
        <name>NAD(+)</name>
        <dbReference type="ChEBI" id="CHEBI:57540"/>
    </ligand>
</feature>
<comment type="caution">
    <text evidence="10">Lacks conserved residue(s) required for the propagation of feature annotation.</text>
</comment>
<feature type="binding site" evidence="10">
    <location>
        <position position="424"/>
    </location>
    <ligand>
        <name>Zn(2+)</name>
        <dbReference type="ChEBI" id="CHEBI:29105"/>
    </ligand>
</feature>
<dbReference type="Pfam" id="PF03120">
    <property type="entry name" value="OB_DNA_ligase"/>
    <property type="match status" value="1"/>
</dbReference>
<dbReference type="EC" id="6.5.1.2" evidence="10"/>
<dbReference type="Gene3D" id="6.20.10.30">
    <property type="match status" value="1"/>
</dbReference>
<dbReference type="Gene3D" id="3.30.470.30">
    <property type="entry name" value="DNA ligase/mRNA capping enzyme"/>
    <property type="match status" value="1"/>
</dbReference>
<dbReference type="Pfam" id="PF01653">
    <property type="entry name" value="DNA_ligase_aden"/>
    <property type="match status" value="1"/>
</dbReference>
<dbReference type="InterPro" id="IPR036420">
    <property type="entry name" value="BRCT_dom_sf"/>
</dbReference>
<sequence>MTFHIAKQIKFLTDTLTQANYEYYNLSDPSLTNQQYDALLQELIILEEKYPQYKLSYSPTFKIGGNLNSNFQKAEHYSPMLSLENVFDITKLQKFYDRILKKFHNCNFVTELKIDGVAISIKYKKGVLAQALTRGNGIKGELITDNIKTIKNIPLKIKKPIDLEVRGEIFFDHHNFEKLNKEQIKKHQNTFANPRNAASGTIRLLDSNIVAKRRLSSFFYTIINPPIEIQTQEEVLMFLKNMGFSVNPHFYVIDTFAHIVEKIKFYETFRLNLNYDSDGIVIKVNQLSLYPFIGYTTTFPKYAIAYKFNSTESETIIKNFSFQIGRTGLVIPIAELVPVIISGSIISRVTLHNYDYIKTNDIRINDRVLIHKSGSIIPQIIKVIKEKRPGISLPFQMITNCPFCCYKLNKELDEVNYFCSNNECKEKKIKKIIHFVSKEAMDINILGEKTISLLSQKGFLNKISDLYCLNEFKNELEKLSFFGVKKVNKILIAIEKSKKNTLDKILFGLGIPHVGRKIAEILANKFKSIFQLQQASINELIKIPEIGIKIAKSIQHYFKDTQNIEEIKILQQHKLNFEMNNNKITKSSNFFYQKRIAITGVLERYSREQIFTILKELGAFITNYLSHKTDYLICGTKSGSKINKAIDLKVKIISEKEFYRLLSLSLNNI</sequence>
<dbReference type="PIRSF" id="PIRSF001604">
    <property type="entry name" value="LigA"/>
    <property type="match status" value="1"/>
</dbReference>
<keyword evidence="13" id="KW-1185">Reference proteome</keyword>
<dbReference type="EMBL" id="JAOSID010000001">
    <property type="protein sequence ID" value="MDO8167894.1"/>
    <property type="molecule type" value="Genomic_DNA"/>
</dbReference>
<evidence type="ECO:0000256" key="8">
    <source>
        <dbReference type="ARBA" id="ARBA00023204"/>
    </source>
</evidence>
<gene>
    <name evidence="10 12" type="primary">ligA</name>
    <name evidence="12" type="ORF">OC680_00135</name>
</gene>
<feature type="binding site" evidence="10">
    <location>
        <position position="111"/>
    </location>
    <ligand>
        <name>NAD(+)</name>
        <dbReference type="ChEBI" id="CHEBI:57540"/>
    </ligand>
</feature>
<feature type="binding site" evidence="10">
    <location>
        <position position="168"/>
    </location>
    <ligand>
        <name>NAD(+)</name>
        <dbReference type="ChEBI" id="CHEBI:57540"/>
    </ligand>
</feature>
<dbReference type="InterPro" id="IPR013840">
    <property type="entry name" value="DNAligase_N"/>
</dbReference>
<feature type="active site" description="N6-AMP-lysine intermediate" evidence="10">
    <location>
        <position position="113"/>
    </location>
</feature>
<comment type="function">
    <text evidence="10">DNA ligase that catalyzes the formation of phosphodiester linkages between 5'-phosphoryl and 3'-hydroxyl groups in double-stranded DNA using NAD as a coenzyme and as the energy source for the reaction. It is essential for DNA replication and repair of damaged DNA.</text>
</comment>
<dbReference type="SUPFAM" id="SSF47781">
    <property type="entry name" value="RuvA domain 2-like"/>
    <property type="match status" value="1"/>
</dbReference>
<dbReference type="InterPro" id="IPR013839">
    <property type="entry name" value="DNAligase_adenylation"/>
</dbReference>
<dbReference type="RefSeq" id="WP_304515095.1">
    <property type="nucleotide sequence ID" value="NZ_JAOSID010000001.1"/>
</dbReference>
<evidence type="ECO:0000256" key="2">
    <source>
        <dbReference type="ARBA" id="ARBA00022705"/>
    </source>
</evidence>
<evidence type="ECO:0000256" key="6">
    <source>
        <dbReference type="ARBA" id="ARBA00022842"/>
    </source>
</evidence>
<protein>
    <recommendedName>
        <fullName evidence="10">DNA ligase</fullName>
        <ecNumber evidence="10">6.5.1.2</ecNumber>
    </recommendedName>
    <alternativeName>
        <fullName evidence="10">Polydeoxyribonucleotide synthase [NAD(+)]</fullName>
    </alternativeName>
</protein>
<dbReference type="InterPro" id="IPR001679">
    <property type="entry name" value="DNA_ligase"/>
</dbReference>
<dbReference type="NCBIfam" id="NF005932">
    <property type="entry name" value="PRK07956.1"/>
    <property type="match status" value="1"/>
</dbReference>
<dbReference type="NCBIfam" id="TIGR00575">
    <property type="entry name" value="dnlj"/>
    <property type="match status" value="1"/>
</dbReference>
<dbReference type="Gene3D" id="1.10.150.20">
    <property type="entry name" value="5' to 3' exonuclease, C-terminal subdomain"/>
    <property type="match status" value="2"/>
</dbReference>
<keyword evidence="5 10" id="KW-0862">Zinc</keyword>
<organism evidence="12 13">
    <name type="scientific">Candidatus Phytoplasma melaleucae</name>
    <dbReference type="NCBI Taxonomy" id="2982630"/>
    <lineage>
        <taxon>Bacteria</taxon>
        <taxon>Bacillati</taxon>
        <taxon>Mycoplasmatota</taxon>
        <taxon>Mollicutes</taxon>
        <taxon>Acholeplasmatales</taxon>
        <taxon>Acholeplasmataceae</taxon>
        <taxon>Candidatus Phytoplasma</taxon>
    </lineage>
</organism>
<feature type="binding site" evidence="10">
    <location>
        <position position="404"/>
    </location>
    <ligand>
        <name>Zn(2+)</name>
        <dbReference type="ChEBI" id="CHEBI:29105"/>
    </ligand>
</feature>
<dbReference type="Pfam" id="PF00533">
    <property type="entry name" value="BRCT"/>
    <property type="match status" value="1"/>
</dbReference>
<keyword evidence="6 10" id="KW-0460">Magnesium</keyword>
<proteinExistence type="inferred from homology"/>
<keyword evidence="3 10" id="KW-0479">Metal-binding</keyword>
<reference evidence="12 13" key="1">
    <citation type="journal article" date="2023" name="Int. J. Syst. Evol. Microbiol.">
        <title>The observation of taxonomic boundaries for the 16SrII and 16SrXXV phytoplasmas using genome-based delimitation.</title>
        <authorList>
            <person name="Rodrigues Jardim B."/>
            <person name="Tran-Nguyen L.T.T."/>
            <person name="Gambley C."/>
            <person name="Al-Sadi A.M."/>
            <person name="Al-Subhi A.M."/>
            <person name="Foissac X."/>
            <person name="Salar P."/>
            <person name="Cai H."/>
            <person name="Yang J.Y."/>
            <person name="Davis R."/>
            <person name="Jones L."/>
            <person name="Rodoni B."/>
            <person name="Constable F.E."/>
        </authorList>
    </citation>
    <scope>NUCLEOTIDE SEQUENCE [LARGE SCALE GENOMIC DNA]</scope>
    <source>
        <strain evidence="12">BAWM-155c</strain>
    </source>
</reference>
<evidence type="ECO:0000259" key="11">
    <source>
        <dbReference type="PROSITE" id="PS50172"/>
    </source>
</evidence>
<comment type="cofactor">
    <cofactor evidence="10">
        <name>Mg(2+)</name>
        <dbReference type="ChEBI" id="CHEBI:18420"/>
    </cofactor>
    <cofactor evidence="10">
        <name>Mn(2+)</name>
        <dbReference type="ChEBI" id="CHEBI:29035"/>
    </cofactor>
</comment>
<comment type="caution">
    <text evidence="12">The sequence shown here is derived from an EMBL/GenBank/DDBJ whole genome shotgun (WGS) entry which is preliminary data.</text>
</comment>
<dbReference type="InterPro" id="IPR001357">
    <property type="entry name" value="BRCT_dom"/>
</dbReference>
<keyword evidence="1 10" id="KW-0436">Ligase</keyword>
<dbReference type="InterPro" id="IPR010994">
    <property type="entry name" value="RuvA_2-like"/>
</dbReference>
<feature type="binding site" evidence="10">
    <location>
        <begin position="82"/>
        <end position="83"/>
    </location>
    <ligand>
        <name>NAD(+)</name>
        <dbReference type="ChEBI" id="CHEBI:57540"/>
    </ligand>
</feature>
<dbReference type="SMART" id="SM00292">
    <property type="entry name" value="BRCT"/>
    <property type="match status" value="1"/>
</dbReference>
<dbReference type="Gene3D" id="2.40.50.140">
    <property type="entry name" value="Nucleic acid-binding proteins"/>
    <property type="match status" value="1"/>
</dbReference>
<dbReference type="PROSITE" id="PS50172">
    <property type="entry name" value="BRCT"/>
    <property type="match status" value="1"/>
</dbReference>
<dbReference type="PANTHER" id="PTHR23389">
    <property type="entry name" value="CHROMOSOME TRANSMISSION FIDELITY FACTOR 18"/>
    <property type="match status" value="1"/>
</dbReference>
<dbReference type="CDD" id="cd17748">
    <property type="entry name" value="BRCT_DNA_ligase_like"/>
    <property type="match status" value="1"/>
</dbReference>
<dbReference type="SUPFAM" id="SSF52113">
    <property type="entry name" value="BRCT domain"/>
    <property type="match status" value="1"/>
</dbReference>
<dbReference type="SMART" id="SM00532">
    <property type="entry name" value="LIGANc"/>
    <property type="match status" value="1"/>
</dbReference>
<dbReference type="InterPro" id="IPR004150">
    <property type="entry name" value="NAD_DNA_ligase_OB"/>
</dbReference>
<comment type="similarity">
    <text evidence="10">Belongs to the NAD-dependent DNA ligase family. LigA subfamily.</text>
</comment>
<evidence type="ECO:0000256" key="3">
    <source>
        <dbReference type="ARBA" id="ARBA00022723"/>
    </source>
</evidence>
<dbReference type="Pfam" id="PF12826">
    <property type="entry name" value="HHH_2"/>
    <property type="match status" value="1"/>
</dbReference>
<keyword evidence="8 10" id="KW-0234">DNA repair</keyword>
<dbReference type="CDD" id="cd00114">
    <property type="entry name" value="LIGANc"/>
    <property type="match status" value="1"/>
</dbReference>
<keyword evidence="10" id="KW-0464">Manganese</keyword>
<dbReference type="Gene3D" id="3.40.50.10190">
    <property type="entry name" value="BRCT domain"/>
    <property type="match status" value="1"/>
</dbReference>
<evidence type="ECO:0000256" key="1">
    <source>
        <dbReference type="ARBA" id="ARBA00022598"/>
    </source>
</evidence>
<dbReference type="InterPro" id="IPR012340">
    <property type="entry name" value="NA-bd_OB-fold"/>
</dbReference>
<evidence type="ECO:0000256" key="4">
    <source>
        <dbReference type="ARBA" id="ARBA00022763"/>
    </source>
</evidence>
<accession>A0ABT9DCQ0</accession>
<dbReference type="PROSITE" id="PS01055">
    <property type="entry name" value="DNA_LIGASE_N1"/>
    <property type="match status" value="1"/>
</dbReference>
<evidence type="ECO:0000256" key="9">
    <source>
        <dbReference type="ARBA" id="ARBA00034005"/>
    </source>
</evidence>
<dbReference type="InterPro" id="IPR018239">
    <property type="entry name" value="DNA_ligase_AS"/>
</dbReference>
<dbReference type="GO" id="GO:0003911">
    <property type="term" value="F:DNA ligase (NAD+) activity"/>
    <property type="evidence" value="ECO:0007669"/>
    <property type="project" value="UniProtKB-EC"/>
</dbReference>
<dbReference type="PANTHER" id="PTHR23389:SF9">
    <property type="entry name" value="DNA LIGASE"/>
    <property type="match status" value="1"/>
</dbReference>
<name>A0ABT9DCQ0_9MOLU</name>
<keyword evidence="7 10" id="KW-0520">NAD</keyword>
<evidence type="ECO:0000256" key="10">
    <source>
        <dbReference type="HAMAP-Rule" id="MF_01588"/>
    </source>
</evidence>
<feature type="binding site" evidence="10">
    <location>
        <position position="419"/>
    </location>
    <ligand>
        <name>Zn(2+)</name>
        <dbReference type="ChEBI" id="CHEBI:29105"/>
    </ligand>
</feature>
<evidence type="ECO:0000313" key="12">
    <source>
        <dbReference type="EMBL" id="MDO8167894.1"/>
    </source>
</evidence>
<comment type="catalytic activity">
    <reaction evidence="9 10">
        <text>NAD(+) + (deoxyribonucleotide)n-3'-hydroxyl + 5'-phospho-(deoxyribonucleotide)m = (deoxyribonucleotide)n+m + AMP + beta-nicotinamide D-nucleotide.</text>
        <dbReference type="EC" id="6.5.1.2"/>
    </reaction>
</comment>
<feature type="domain" description="BRCT" evidence="11">
    <location>
        <begin position="586"/>
        <end position="662"/>
    </location>
</feature>
<dbReference type="Gene3D" id="1.10.287.610">
    <property type="entry name" value="Helix hairpin bin"/>
    <property type="match status" value="1"/>
</dbReference>
<keyword evidence="4 10" id="KW-0227">DNA damage</keyword>
<keyword evidence="2 10" id="KW-0235">DNA replication</keyword>
<dbReference type="HAMAP" id="MF_01588">
    <property type="entry name" value="DNA_ligase_A"/>
    <property type="match status" value="1"/>
</dbReference>
<dbReference type="SUPFAM" id="SSF56091">
    <property type="entry name" value="DNA ligase/mRNA capping enzyme, catalytic domain"/>
    <property type="match status" value="1"/>
</dbReference>